<keyword evidence="2" id="KW-1185">Reference proteome</keyword>
<evidence type="ECO:0008006" key="3">
    <source>
        <dbReference type="Google" id="ProtNLM"/>
    </source>
</evidence>
<dbReference type="RefSeq" id="WP_189346245.1">
    <property type="nucleotide sequence ID" value="NZ_BMYT01000003.1"/>
</dbReference>
<protein>
    <recommendedName>
        <fullName evidence="3">DUF4468 domain-containing protein</fullName>
    </recommendedName>
</protein>
<sequence length="189" mass="21277">MHINFRKLICGSILGTALCISNFGIGAENIATASQIIKKIEGVYKERFENALVSGEKYQSEDIIEIVPYSTDSIYFRISLQFYNGHSCGIYGIAKYRDNAFIYKSGDEQTEQRICTLKISADENALRITDRLTPTSASTCSAYCGARGSLGKYDVSLDKKRKIRYMPIILKSRQYTEAVDEHKKQANLN</sequence>
<evidence type="ECO:0000313" key="1">
    <source>
        <dbReference type="EMBL" id="GGX15969.1"/>
    </source>
</evidence>
<dbReference type="Proteomes" id="UP000620127">
    <property type="component" value="Unassembled WGS sequence"/>
</dbReference>
<comment type="caution">
    <text evidence="1">The sequence shown here is derived from an EMBL/GenBank/DDBJ whole genome shotgun (WGS) entry which is preliminary data.</text>
</comment>
<organism evidence="1 2">
    <name type="scientific">Undibacterium macrobrachii</name>
    <dbReference type="NCBI Taxonomy" id="1119058"/>
    <lineage>
        <taxon>Bacteria</taxon>
        <taxon>Pseudomonadati</taxon>
        <taxon>Pseudomonadota</taxon>
        <taxon>Betaproteobacteria</taxon>
        <taxon>Burkholderiales</taxon>
        <taxon>Oxalobacteraceae</taxon>
        <taxon>Undibacterium</taxon>
    </lineage>
</organism>
<accession>A0ABQ2XH95</accession>
<evidence type="ECO:0000313" key="2">
    <source>
        <dbReference type="Proteomes" id="UP000620127"/>
    </source>
</evidence>
<gene>
    <name evidence="1" type="ORF">GCM10011282_22890</name>
</gene>
<reference evidence="2" key="1">
    <citation type="journal article" date="2019" name="Int. J. Syst. Evol. Microbiol.">
        <title>The Global Catalogue of Microorganisms (GCM) 10K type strain sequencing project: providing services to taxonomists for standard genome sequencing and annotation.</title>
        <authorList>
            <consortium name="The Broad Institute Genomics Platform"/>
            <consortium name="The Broad Institute Genome Sequencing Center for Infectious Disease"/>
            <person name="Wu L."/>
            <person name="Ma J."/>
        </authorList>
    </citation>
    <scope>NUCLEOTIDE SEQUENCE [LARGE SCALE GENOMIC DNA]</scope>
    <source>
        <strain evidence="2">KCTC 23916</strain>
    </source>
</reference>
<proteinExistence type="predicted"/>
<name>A0ABQ2XH95_9BURK</name>
<dbReference type="EMBL" id="BMYT01000003">
    <property type="protein sequence ID" value="GGX15969.1"/>
    <property type="molecule type" value="Genomic_DNA"/>
</dbReference>